<organism evidence="2 3">
    <name type="scientific">Paxillus rubicundulus Ve08.2h10</name>
    <dbReference type="NCBI Taxonomy" id="930991"/>
    <lineage>
        <taxon>Eukaryota</taxon>
        <taxon>Fungi</taxon>
        <taxon>Dikarya</taxon>
        <taxon>Basidiomycota</taxon>
        <taxon>Agaricomycotina</taxon>
        <taxon>Agaricomycetes</taxon>
        <taxon>Agaricomycetidae</taxon>
        <taxon>Boletales</taxon>
        <taxon>Paxilineae</taxon>
        <taxon>Paxillaceae</taxon>
        <taxon>Paxillus</taxon>
    </lineage>
</organism>
<dbReference type="HOGENOM" id="CLU_074887_1_0_1"/>
<feature type="domain" description="CxC5 like cysteine cluster associated with KDZ" evidence="1">
    <location>
        <begin position="78"/>
        <end position="184"/>
    </location>
</feature>
<proteinExistence type="predicted"/>
<dbReference type="InterPro" id="IPR041539">
    <property type="entry name" value="CxC5"/>
</dbReference>
<evidence type="ECO:0000313" key="3">
    <source>
        <dbReference type="Proteomes" id="UP000054538"/>
    </source>
</evidence>
<dbReference type="OrthoDB" id="2501483at2759"/>
<dbReference type="Proteomes" id="UP000054538">
    <property type="component" value="Unassembled WGS sequence"/>
</dbReference>
<reference evidence="2 3" key="1">
    <citation type="submission" date="2014-04" db="EMBL/GenBank/DDBJ databases">
        <authorList>
            <consortium name="DOE Joint Genome Institute"/>
            <person name="Kuo A."/>
            <person name="Kohler A."/>
            <person name="Jargeat P."/>
            <person name="Nagy L.G."/>
            <person name="Floudas D."/>
            <person name="Copeland A."/>
            <person name="Barry K.W."/>
            <person name="Cichocki N."/>
            <person name="Veneault-Fourrey C."/>
            <person name="LaButti K."/>
            <person name="Lindquist E.A."/>
            <person name="Lipzen A."/>
            <person name="Lundell T."/>
            <person name="Morin E."/>
            <person name="Murat C."/>
            <person name="Sun H."/>
            <person name="Tunlid A."/>
            <person name="Henrissat B."/>
            <person name="Grigoriev I.V."/>
            <person name="Hibbett D.S."/>
            <person name="Martin F."/>
            <person name="Nordberg H.P."/>
            <person name="Cantor M.N."/>
            <person name="Hua S.X."/>
        </authorList>
    </citation>
    <scope>NUCLEOTIDE SEQUENCE [LARGE SCALE GENOMIC DNA]</scope>
    <source>
        <strain evidence="2 3">Ve08.2h10</strain>
    </source>
</reference>
<protein>
    <recommendedName>
        <fullName evidence="1">CxC5 like cysteine cluster associated with KDZ domain-containing protein</fullName>
    </recommendedName>
</protein>
<dbReference type="InParanoid" id="A0A0D0CV08"/>
<sequence>MCLVRSHINMSVQDMTHPPSNLLSHVEAMLVSTLRQDLLFVRVCWSALSLTIWSFKVFTPSMEEIETLNGHGLSSFGDLYPPTRVCLTTGCPNHRSCNNVATLSNPVAYKAVRYSLQYGVLPIHVTSTYCHRCLHQYHHNYVVCKVDDARVYYGGVPEVIQVATHFFIDSQVLEMFATAKVFGW</sequence>
<dbReference type="EMBL" id="KN828465">
    <property type="protein sequence ID" value="KIK74931.1"/>
    <property type="molecule type" value="Genomic_DNA"/>
</dbReference>
<keyword evidence="3" id="KW-1185">Reference proteome</keyword>
<reference evidence="3" key="2">
    <citation type="submission" date="2015-01" db="EMBL/GenBank/DDBJ databases">
        <title>Evolutionary Origins and Diversification of the Mycorrhizal Mutualists.</title>
        <authorList>
            <consortium name="DOE Joint Genome Institute"/>
            <consortium name="Mycorrhizal Genomics Consortium"/>
            <person name="Kohler A."/>
            <person name="Kuo A."/>
            <person name="Nagy L.G."/>
            <person name="Floudas D."/>
            <person name="Copeland A."/>
            <person name="Barry K.W."/>
            <person name="Cichocki N."/>
            <person name="Veneault-Fourrey C."/>
            <person name="LaButti K."/>
            <person name="Lindquist E.A."/>
            <person name="Lipzen A."/>
            <person name="Lundell T."/>
            <person name="Morin E."/>
            <person name="Murat C."/>
            <person name="Riley R."/>
            <person name="Ohm R."/>
            <person name="Sun H."/>
            <person name="Tunlid A."/>
            <person name="Henrissat B."/>
            <person name="Grigoriev I.V."/>
            <person name="Hibbett D.S."/>
            <person name="Martin F."/>
        </authorList>
    </citation>
    <scope>NUCLEOTIDE SEQUENCE [LARGE SCALE GENOMIC DNA]</scope>
    <source>
        <strain evidence="3">Ve08.2h10</strain>
    </source>
</reference>
<dbReference type="Pfam" id="PF18718">
    <property type="entry name" value="CxC5"/>
    <property type="match status" value="1"/>
</dbReference>
<dbReference type="AlphaFoldDB" id="A0A0D0CV08"/>
<evidence type="ECO:0000259" key="1">
    <source>
        <dbReference type="Pfam" id="PF18718"/>
    </source>
</evidence>
<gene>
    <name evidence="2" type="ORF">PAXRUDRAFT_174302</name>
</gene>
<evidence type="ECO:0000313" key="2">
    <source>
        <dbReference type="EMBL" id="KIK74931.1"/>
    </source>
</evidence>
<accession>A0A0D0CV08</accession>
<dbReference type="STRING" id="930991.A0A0D0CV08"/>
<name>A0A0D0CV08_9AGAM</name>